<keyword evidence="2" id="KW-1185">Reference proteome</keyword>
<protein>
    <recommendedName>
        <fullName evidence="3">EGF-like domain-containing protein</fullName>
    </recommendedName>
</protein>
<dbReference type="PROSITE" id="PS50092">
    <property type="entry name" value="TSP1"/>
    <property type="match status" value="1"/>
</dbReference>
<gene>
    <name evidence="1" type="ORF">FSP39_008362</name>
</gene>
<dbReference type="CDD" id="cd00055">
    <property type="entry name" value="EGF_Lam"/>
    <property type="match status" value="1"/>
</dbReference>
<reference evidence="1" key="1">
    <citation type="submission" date="2019-08" db="EMBL/GenBank/DDBJ databases">
        <title>The improved chromosome-level genome for the pearl oyster Pinctada fucata martensii using PacBio sequencing and Hi-C.</title>
        <authorList>
            <person name="Zheng Z."/>
        </authorList>
    </citation>
    <scope>NUCLEOTIDE SEQUENCE</scope>
    <source>
        <strain evidence="1">ZZ-2019</strain>
        <tissue evidence="1">Adductor muscle</tissue>
    </source>
</reference>
<comment type="caution">
    <text evidence="1">The sequence shown here is derived from an EMBL/GenBank/DDBJ whole genome shotgun (WGS) entry which is preliminary data.</text>
</comment>
<evidence type="ECO:0000313" key="2">
    <source>
        <dbReference type="Proteomes" id="UP001186944"/>
    </source>
</evidence>
<dbReference type="AlphaFoldDB" id="A0AA89C4R4"/>
<dbReference type="InterPro" id="IPR036383">
    <property type="entry name" value="TSP1_rpt_sf"/>
</dbReference>
<evidence type="ECO:0000313" key="1">
    <source>
        <dbReference type="EMBL" id="KAK3105907.1"/>
    </source>
</evidence>
<organism evidence="1 2">
    <name type="scientific">Pinctada imbricata</name>
    <name type="common">Atlantic pearl-oyster</name>
    <name type="synonym">Pinctada martensii</name>
    <dbReference type="NCBI Taxonomy" id="66713"/>
    <lineage>
        <taxon>Eukaryota</taxon>
        <taxon>Metazoa</taxon>
        <taxon>Spiralia</taxon>
        <taxon>Lophotrochozoa</taxon>
        <taxon>Mollusca</taxon>
        <taxon>Bivalvia</taxon>
        <taxon>Autobranchia</taxon>
        <taxon>Pteriomorphia</taxon>
        <taxon>Pterioida</taxon>
        <taxon>Pterioidea</taxon>
        <taxon>Pteriidae</taxon>
        <taxon>Pinctada</taxon>
    </lineage>
</organism>
<dbReference type="InterPro" id="IPR039942">
    <property type="entry name" value="SBSPO"/>
</dbReference>
<evidence type="ECO:0008006" key="3">
    <source>
        <dbReference type="Google" id="ProtNLM"/>
    </source>
</evidence>
<dbReference type="PANTHER" id="PTHR20920:SF5">
    <property type="entry name" value="SMB DOMAIN-CONTAINING PROTEIN"/>
    <property type="match status" value="1"/>
</dbReference>
<sequence length="398" mass="45050">MALDLSGLMDIAFKIPSLSDVSHKLEDIHVSLQSDMSNIQSSIRALDKKLTTIFNTMSRELMSSFDWHGLITQYGKIVRDLKYFYQVLVETTDTPIDDSIMTSVGNGESSLITKEKEEMARNILKPNQLRSHLYYLNYLFLGRKDISLVSHNSILFQTMDKHRNLLCSAEYKLILDSMDWSTSRLRLRTDSTKSGQAMQIDAVGIEGKPTEGTCSWYTSKSCNPCECDVTGASSLQCSEDGKCTCKTGFRGQKCDTRDCVMSQWQGWSACACGPRRYKTRVRSIQQQQYGKGKACGSASETAECNIPCVCGEGEWGDYCENKNCLVTQWGGWDVCPHQGVYICGYDPPPRMYVYRRRNVRRRYENNGHGCPHLTERRACPLPQCYTPFYGGMYGGYYG</sequence>
<name>A0AA89C4R4_PINIB</name>
<dbReference type="Proteomes" id="UP001186944">
    <property type="component" value="Unassembled WGS sequence"/>
</dbReference>
<dbReference type="InterPro" id="IPR002049">
    <property type="entry name" value="LE_dom"/>
</dbReference>
<dbReference type="PANTHER" id="PTHR20920">
    <property type="entry name" value="RPE-SPONDIN"/>
    <property type="match status" value="1"/>
</dbReference>
<dbReference type="EMBL" id="VSWD01000003">
    <property type="protein sequence ID" value="KAK3105907.1"/>
    <property type="molecule type" value="Genomic_DNA"/>
</dbReference>
<accession>A0AA89C4R4</accession>
<proteinExistence type="predicted"/>
<dbReference type="Gene3D" id="2.20.100.10">
    <property type="entry name" value="Thrombospondin type-1 (TSP1) repeat"/>
    <property type="match status" value="2"/>
</dbReference>
<dbReference type="InterPro" id="IPR000884">
    <property type="entry name" value="TSP1_rpt"/>
</dbReference>